<proteinExistence type="predicted"/>
<protein>
    <recommendedName>
        <fullName evidence="3">DUF4268 domain-containing protein</fullName>
    </recommendedName>
</protein>
<name>A0ABN1FCN6_9PROT</name>
<dbReference type="RefSeq" id="WP_343895968.1">
    <property type="nucleotide sequence ID" value="NZ_BAAAFZ010000043.1"/>
</dbReference>
<keyword evidence="2" id="KW-1185">Reference proteome</keyword>
<dbReference type="Gene3D" id="3.40.1350.10">
    <property type="match status" value="1"/>
</dbReference>
<sequence>MMLPKLVLTGGDGPPVSLDRVPLASGGRNEAWLRDFLLRHPEALPAADIDPAYADPIPVCREMATPAGPVDALFVNRAGALVVVECKLWRNPQARREVVGQILDYAKELARWRYEDLQREVSRALRQPGNALFRLVADRHPGMDEAAFVDAVGRNLRHGRFLLLVAGDGIREGTEAIVQFMQEHSGMRFTFGLVEMAGYELPDGRRLVQPRVLARTVAIERGVVRVEGPGAGLADILAPDEADAGTMADGVPANGDEAGGRRSFDPAVLDADRRWRAEFVRRARFDDPDQTTGRTGYGRVFLPLPMRWAWMTAYSARSDNRCGNTLALKGDAGRVVFDALEAERDAIDGELTDGMEGAEVAWRRRGDLHWIEASRSFAGGSWTAEQEPAQLEWLLAATNAFVNAFRPRILRLAAEAQGTAA</sequence>
<dbReference type="InterPro" id="IPR011856">
    <property type="entry name" value="tRNA_endonuc-like_dom_sf"/>
</dbReference>
<evidence type="ECO:0000313" key="1">
    <source>
        <dbReference type="EMBL" id="GAA0588153.1"/>
    </source>
</evidence>
<dbReference type="EMBL" id="BAAAFZ010000043">
    <property type="protein sequence ID" value="GAA0588153.1"/>
    <property type="molecule type" value="Genomic_DNA"/>
</dbReference>
<accession>A0ABN1FCN6</accession>
<evidence type="ECO:0008006" key="3">
    <source>
        <dbReference type="Google" id="ProtNLM"/>
    </source>
</evidence>
<dbReference type="Proteomes" id="UP001501588">
    <property type="component" value="Unassembled WGS sequence"/>
</dbReference>
<comment type="caution">
    <text evidence="1">The sequence shown here is derived from an EMBL/GenBank/DDBJ whole genome shotgun (WGS) entry which is preliminary data.</text>
</comment>
<organism evidence="1 2">
    <name type="scientific">Craurococcus roseus</name>
    <dbReference type="NCBI Taxonomy" id="77585"/>
    <lineage>
        <taxon>Bacteria</taxon>
        <taxon>Pseudomonadati</taxon>
        <taxon>Pseudomonadota</taxon>
        <taxon>Alphaproteobacteria</taxon>
        <taxon>Acetobacterales</taxon>
        <taxon>Acetobacteraceae</taxon>
        <taxon>Craurococcus</taxon>
    </lineage>
</organism>
<reference evidence="1 2" key="1">
    <citation type="journal article" date="2019" name="Int. J. Syst. Evol. Microbiol.">
        <title>The Global Catalogue of Microorganisms (GCM) 10K type strain sequencing project: providing services to taxonomists for standard genome sequencing and annotation.</title>
        <authorList>
            <consortium name="The Broad Institute Genomics Platform"/>
            <consortium name="The Broad Institute Genome Sequencing Center for Infectious Disease"/>
            <person name="Wu L."/>
            <person name="Ma J."/>
        </authorList>
    </citation>
    <scope>NUCLEOTIDE SEQUENCE [LARGE SCALE GENOMIC DNA]</scope>
    <source>
        <strain evidence="1 2">JCM 9933</strain>
    </source>
</reference>
<gene>
    <name evidence="1" type="ORF">GCM10009416_28240</name>
</gene>
<evidence type="ECO:0000313" key="2">
    <source>
        <dbReference type="Proteomes" id="UP001501588"/>
    </source>
</evidence>